<dbReference type="KEGG" id="htl:HPTL_0137"/>
<protein>
    <submittedName>
        <fullName evidence="1">Uncharacterized protein</fullName>
    </submittedName>
</protein>
<dbReference type="EMBL" id="AP018558">
    <property type="protein sequence ID" value="BBD76407.1"/>
    <property type="molecule type" value="Genomic_DNA"/>
</dbReference>
<gene>
    <name evidence="1" type="ORF">HPTL_0137</name>
</gene>
<sequence length="448" mass="51097">MNDALAAAWRTAQARVAVTDEWRSFPSEALDRQYYRPLTALAQRAAAPQVTYDGLPIYRLLRAGERALLTQALDQARRFLLQLRERDDRTLLLHGVSGLPLPRRFAWLPSDRWAMPKRLRDLAAALSEGLREIAAQLPHVWFVDEIAVAQQLGYRVANRPIVTGRPFAEALFHRRRFGFGLAGTYLEVVRAYDRLRGVKVIAVDFDNTLWDGVMAEGPVRHYRDRQALLKRLQEGGILLVAVSKNDPKAIRWNEMVLQPEDFAVLAIGWELKPTTLAEIAAQLNLGLDAFVFLDDNPTERGLVASHLPQVRVWDACDPETWRTLAILPALPWYSQTAEARQRTAMYRVQALRQQAVRAYGDQGSDTAVLEALQLEMRVHRMREPELARVHELTARTNQFNTTTIRYRSEELTDPGRQVWVGYLQDRFGDYGLVLVWLRVVETAADDEA</sequence>
<name>A0A2Z6DVE2_HYDTE</name>
<dbReference type="RefSeq" id="WP_170141227.1">
    <property type="nucleotide sequence ID" value="NZ_AP018558.1"/>
</dbReference>
<proteinExistence type="predicted"/>
<reference evidence="1 2" key="1">
    <citation type="submission" date="2018-04" db="EMBL/GenBank/DDBJ databases">
        <title>Complete genome sequence of Hydrogenophilus thermoluteolus TH-1.</title>
        <authorList>
            <person name="Arai H."/>
        </authorList>
    </citation>
    <scope>NUCLEOTIDE SEQUENCE [LARGE SCALE GENOMIC DNA]</scope>
    <source>
        <strain evidence="1 2">TH-1</strain>
    </source>
</reference>
<dbReference type="NCBIfam" id="TIGR01686">
    <property type="entry name" value="FkbH"/>
    <property type="match status" value="1"/>
</dbReference>
<dbReference type="Proteomes" id="UP000262004">
    <property type="component" value="Chromosome"/>
</dbReference>
<evidence type="ECO:0000313" key="1">
    <source>
        <dbReference type="EMBL" id="BBD76407.1"/>
    </source>
</evidence>
<accession>A0A2Z6DVE2</accession>
<dbReference type="SUPFAM" id="SSF56784">
    <property type="entry name" value="HAD-like"/>
    <property type="match status" value="1"/>
</dbReference>
<dbReference type="NCBIfam" id="TIGR01681">
    <property type="entry name" value="HAD-SF-IIIC"/>
    <property type="match status" value="1"/>
</dbReference>
<dbReference type="InterPro" id="IPR010037">
    <property type="entry name" value="FkbH_domain"/>
</dbReference>
<dbReference type="AlphaFoldDB" id="A0A2Z6DVE2"/>
<dbReference type="InterPro" id="IPR023214">
    <property type="entry name" value="HAD_sf"/>
</dbReference>
<dbReference type="Gene3D" id="3.40.50.1000">
    <property type="entry name" value="HAD superfamily/HAD-like"/>
    <property type="match status" value="1"/>
</dbReference>
<keyword evidence="2" id="KW-1185">Reference proteome</keyword>
<dbReference type="InterPro" id="IPR036412">
    <property type="entry name" value="HAD-like_sf"/>
</dbReference>
<organism evidence="1 2">
    <name type="scientific">Hydrogenophilus thermoluteolus</name>
    <name type="common">Pseudomonas hydrogenothermophila</name>
    <dbReference type="NCBI Taxonomy" id="297"/>
    <lineage>
        <taxon>Bacteria</taxon>
        <taxon>Pseudomonadati</taxon>
        <taxon>Pseudomonadota</taxon>
        <taxon>Hydrogenophilia</taxon>
        <taxon>Hydrogenophilales</taxon>
        <taxon>Hydrogenophilaceae</taxon>
        <taxon>Hydrogenophilus</taxon>
    </lineage>
</organism>
<dbReference type="InterPro" id="IPR010033">
    <property type="entry name" value="HAD_SF_ppase_IIIC"/>
</dbReference>
<evidence type="ECO:0000313" key="2">
    <source>
        <dbReference type="Proteomes" id="UP000262004"/>
    </source>
</evidence>